<evidence type="ECO:0000256" key="6">
    <source>
        <dbReference type="HAMAP-Rule" id="MF_01844"/>
    </source>
</evidence>
<feature type="transmembrane region" description="Helical" evidence="6">
    <location>
        <begin position="166"/>
        <end position="187"/>
    </location>
</feature>
<comment type="catalytic activity">
    <reaction evidence="6">
        <text>Na(+)(in) + 2 H(+)(out) = Na(+)(out) + 2 H(+)(in)</text>
        <dbReference type="Rhea" id="RHEA:29251"/>
        <dbReference type="ChEBI" id="CHEBI:15378"/>
        <dbReference type="ChEBI" id="CHEBI:29101"/>
    </reaction>
</comment>
<name>A0A952FJN7_9PROT</name>
<feature type="transmembrane region" description="Helical" evidence="6">
    <location>
        <begin position="139"/>
        <end position="157"/>
    </location>
</feature>
<dbReference type="GO" id="GO:0015385">
    <property type="term" value="F:sodium:proton antiporter activity"/>
    <property type="evidence" value="ECO:0007669"/>
    <property type="project" value="UniProtKB-UniRule"/>
</dbReference>
<dbReference type="NCBIfam" id="NF007112">
    <property type="entry name" value="PRK09561.1"/>
    <property type="match status" value="1"/>
</dbReference>
<organism evidence="7 8">
    <name type="scientific">Inquilinus limosus</name>
    <dbReference type="NCBI Taxonomy" id="171674"/>
    <lineage>
        <taxon>Bacteria</taxon>
        <taxon>Pseudomonadati</taxon>
        <taxon>Pseudomonadota</taxon>
        <taxon>Alphaproteobacteria</taxon>
        <taxon>Rhodospirillales</taxon>
        <taxon>Rhodospirillaceae</taxon>
        <taxon>Inquilinus</taxon>
    </lineage>
</organism>
<accession>A0A952FJN7</accession>
<evidence type="ECO:0000256" key="4">
    <source>
        <dbReference type="ARBA" id="ARBA00022989"/>
    </source>
</evidence>
<feature type="transmembrane region" description="Helical" evidence="6">
    <location>
        <begin position="269"/>
        <end position="293"/>
    </location>
</feature>
<evidence type="ECO:0000256" key="3">
    <source>
        <dbReference type="ARBA" id="ARBA00022692"/>
    </source>
</evidence>
<dbReference type="HAMAP" id="MF_01844">
    <property type="entry name" value="NhaA"/>
    <property type="match status" value="1"/>
</dbReference>
<dbReference type="Gene3D" id="1.20.1530.10">
    <property type="entry name" value="Na+/H+ antiporter like domain"/>
    <property type="match status" value="1"/>
</dbReference>
<dbReference type="NCBIfam" id="TIGR00773">
    <property type="entry name" value="NhaA"/>
    <property type="match status" value="1"/>
</dbReference>
<comment type="function">
    <text evidence="6">Na(+)/H(+) antiporter that extrudes sodium in exchange for external protons.</text>
</comment>
<keyword evidence="6" id="KW-0915">Sodium</keyword>
<comment type="caution">
    <text evidence="7">The sequence shown here is derived from an EMBL/GenBank/DDBJ whole genome shotgun (WGS) entry which is preliminary data.</text>
</comment>
<dbReference type="PANTHER" id="PTHR30341:SF0">
    <property type="entry name" value="NA(+)_H(+) ANTIPORTER NHAA"/>
    <property type="match status" value="1"/>
</dbReference>
<gene>
    <name evidence="6 7" type="primary">nhaA</name>
    <name evidence="7" type="ORF">JF625_04735</name>
</gene>
<evidence type="ECO:0000256" key="2">
    <source>
        <dbReference type="ARBA" id="ARBA00022475"/>
    </source>
</evidence>
<evidence type="ECO:0000313" key="7">
    <source>
        <dbReference type="EMBL" id="MBW8724450.1"/>
    </source>
</evidence>
<feature type="transmembrane region" description="Helical" evidence="6">
    <location>
        <begin position="219"/>
        <end position="249"/>
    </location>
</feature>
<keyword evidence="3 6" id="KW-0812">Transmembrane</keyword>
<reference evidence="7" key="1">
    <citation type="submission" date="2020-06" db="EMBL/GenBank/DDBJ databases">
        <title>Stable isotope informed genome-resolved metagenomics uncovers potential trophic interactions in rhizosphere soil.</title>
        <authorList>
            <person name="Starr E.P."/>
            <person name="Shi S."/>
            <person name="Blazewicz S.J."/>
            <person name="Koch B.J."/>
            <person name="Probst A.J."/>
            <person name="Hungate B.A."/>
            <person name="Pett-Ridge J."/>
            <person name="Firestone M.K."/>
            <person name="Banfield J.F."/>
        </authorList>
    </citation>
    <scope>NUCLEOTIDE SEQUENCE</scope>
    <source>
        <strain evidence="7">YM_69_17</strain>
    </source>
</reference>
<evidence type="ECO:0000256" key="1">
    <source>
        <dbReference type="ARBA" id="ARBA00004429"/>
    </source>
</evidence>
<keyword evidence="4 6" id="KW-1133">Transmembrane helix</keyword>
<feature type="transmembrane region" description="Helical" evidence="6">
    <location>
        <begin position="343"/>
        <end position="365"/>
    </location>
</feature>
<dbReference type="NCBIfam" id="NF007111">
    <property type="entry name" value="PRK09560.1"/>
    <property type="match status" value="1"/>
</dbReference>
<feature type="transmembrane region" description="Helical" evidence="6">
    <location>
        <begin position="377"/>
        <end position="395"/>
    </location>
</feature>
<dbReference type="InterPro" id="IPR004670">
    <property type="entry name" value="NhaA"/>
</dbReference>
<dbReference type="PANTHER" id="PTHR30341">
    <property type="entry name" value="SODIUM ION/PROTON ANTIPORTER NHAA-RELATED"/>
    <property type="match status" value="1"/>
</dbReference>
<dbReference type="GO" id="GO:0005886">
    <property type="term" value="C:plasma membrane"/>
    <property type="evidence" value="ECO:0007669"/>
    <property type="project" value="UniProtKB-SubCell"/>
</dbReference>
<proteinExistence type="inferred from homology"/>
<protein>
    <recommendedName>
        <fullName evidence="6">Na(+)/H(+) antiporter NhaA</fullName>
    </recommendedName>
    <alternativeName>
        <fullName evidence="6">Sodium/proton antiporter NhaA</fullName>
    </alternativeName>
</protein>
<keyword evidence="6" id="KW-0813">Transport</keyword>
<feature type="transmembrane region" description="Helical" evidence="6">
    <location>
        <begin position="71"/>
        <end position="89"/>
    </location>
</feature>
<comment type="similarity">
    <text evidence="6">Belongs to the NhaA Na(+)/H(+) (TC 2.A.33) antiporter family.</text>
</comment>
<keyword evidence="6" id="KW-0739">Sodium transport</keyword>
<feature type="transmembrane region" description="Helical" evidence="6">
    <location>
        <begin position="110"/>
        <end position="127"/>
    </location>
</feature>
<keyword evidence="5 6" id="KW-0472">Membrane</keyword>
<dbReference type="EMBL" id="JAEKLZ010000107">
    <property type="protein sequence ID" value="MBW8724450.1"/>
    <property type="molecule type" value="Genomic_DNA"/>
</dbReference>
<comment type="subcellular location">
    <subcellularLocation>
        <location evidence="1">Cell inner membrane</location>
        <topology evidence="1">Multi-pass membrane protein</topology>
    </subcellularLocation>
    <subcellularLocation>
        <location evidence="6">Cell membrane</location>
        <topology evidence="6">Multi-pass membrane protein</topology>
    </subcellularLocation>
</comment>
<dbReference type="Proteomes" id="UP000700706">
    <property type="component" value="Unassembled WGS sequence"/>
</dbReference>
<evidence type="ECO:0000256" key="5">
    <source>
        <dbReference type="ARBA" id="ARBA00023136"/>
    </source>
</evidence>
<sequence length="410" mass="42472">MPEIVKAWLVRKPISAIRSFLEVEAAGGIVLMAVAVLALIVANSPLAGAYDSLLHLPIGLRIGDYGLEKTLLHWVNDGLMAVFFLLVGLEIKREILQGELSSRETLMLPGIAAVGGVVLPALIYAVINVDDPTALRGWAIPAATDIAFALGVLSLLGSRVPVSLKVFLTALAIIDDVAAVVIIALFYTGDIALPALAWAVAGIALLGLFNWLRVQALWPYLVVGAVVWLFVLKSGLHATLAGVVLAFLVPLDRTAEDEDEPPLLRLEHSLHDVVAFLVVPIFGFANAGVSFAGASLSSFLEPVPLGIAAGLVIGKSLGVGVAAWASIRLGFAALPAGATTAQLAGVSVLAGIGFTMSLFIGSLAFDDPALQDATKMGVLAGSLVAAALGSLWLIAVSRPRAVPAGDQAED</sequence>
<keyword evidence="2 6" id="KW-1003">Cell membrane</keyword>
<feature type="transmembrane region" description="Helical" evidence="6">
    <location>
        <begin position="305"/>
        <end position="331"/>
    </location>
</feature>
<feature type="transmembrane region" description="Helical" evidence="6">
    <location>
        <begin position="193"/>
        <end position="212"/>
    </location>
</feature>
<keyword evidence="6" id="KW-0406">Ion transport</keyword>
<evidence type="ECO:0000313" key="8">
    <source>
        <dbReference type="Proteomes" id="UP000700706"/>
    </source>
</evidence>
<keyword evidence="6" id="KW-0050">Antiport</keyword>
<dbReference type="Pfam" id="PF06965">
    <property type="entry name" value="Na_H_antiport_1"/>
    <property type="match status" value="1"/>
</dbReference>
<dbReference type="GO" id="GO:0006885">
    <property type="term" value="P:regulation of pH"/>
    <property type="evidence" value="ECO:0007669"/>
    <property type="project" value="UniProtKB-UniRule"/>
</dbReference>
<dbReference type="AlphaFoldDB" id="A0A952FJN7"/>
<dbReference type="InterPro" id="IPR023171">
    <property type="entry name" value="Na/H_antiporter_dom_sf"/>
</dbReference>
<feature type="transmembrane region" description="Helical" evidence="6">
    <location>
        <begin position="21"/>
        <end position="42"/>
    </location>
</feature>